<protein>
    <submittedName>
        <fullName evidence="1">Uncharacterized protein</fullName>
    </submittedName>
</protein>
<organism evidence="1 2">
    <name type="scientific">Aldrovandia affinis</name>
    <dbReference type="NCBI Taxonomy" id="143900"/>
    <lineage>
        <taxon>Eukaryota</taxon>
        <taxon>Metazoa</taxon>
        <taxon>Chordata</taxon>
        <taxon>Craniata</taxon>
        <taxon>Vertebrata</taxon>
        <taxon>Euteleostomi</taxon>
        <taxon>Actinopterygii</taxon>
        <taxon>Neopterygii</taxon>
        <taxon>Teleostei</taxon>
        <taxon>Notacanthiformes</taxon>
        <taxon>Halosauridae</taxon>
        <taxon>Aldrovandia</taxon>
    </lineage>
</organism>
<dbReference type="EMBL" id="JAINUG010000027">
    <property type="protein sequence ID" value="KAJ8410159.1"/>
    <property type="molecule type" value="Genomic_DNA"/>
</dbReference>
<evidence type="ECO:0000313" key="2">
    <source>
        <dbReference type="Proteomes" id="UP001221898"/>
    </source>
</evidence>
<comment type="caution">
    <text evidence="1">The sequence shown here is derived from an EMBL/GenBank/DDBJ whole genome shotgun (WGS) entry which is preliminary data.</text>
</comment>
<reference evidence="1" key="1">
    <citation type="journal article" date="2023" name="Science">
        <title>Genome structures resolve the early diversification of teleost fishes.</title>
        <authorList>
            <person name="Parey E."/>
            <person name="Louis A."/>
            <person name="Montfort J."/>
            <person name="Bouchez O."/>
            <person name="Roques C."/>
            <person name="Iampietro C."/>
            <person name="Lluch J."/>
            <person name="Castinel A."/>
            <person name="Donnadieu C."/>
            <person name="Desvignes T."/>
            <person name="Floi Bucao C."/>
            <person name="Jouanno E."/>
            <person name="Wen M."/>
            <person name="Mejri S."/>
            <person name="Dirks R."/>
            <person name="Jansen H."/>
            <person name="Henkel C."/>
            <person name="Chen W.J."/>
            <person name="Zahm M."/>
            <person name="Cabau C."/>
            <person name="Klopp C."/>
            <person name="Thompson A.W."/>
            <person name="Robinson-Rechavi M."/>
            <person name="Braasch I."/>
            <person name="Lecointre G."/>
            <person name="Bobe J."/>
            <person name="Postlethwait J.H."/>
            <person name="Berthelot C."/>
            <person name="Roest Crollius H."/>
            <person name="Guiguen Y."/>
        </authorList>
    </citation>
    <scope>NUCLEOTIDE SEQUENCE</scope>
    <source>
        <strain evidence="1">NC1722</strain>
    </source>
</reference>
<evidence type="ECO:0000313" key="1">
    <source>
        <dbReference type="EMBL" id="KAJ8410159.1"/>
    </source>
</evidence>
<keyword evidence="2" id="KW-1185">Reference proteome</keyword>
<dbReference type="Proteomes" id="UP001221898">
    <property type="component" value="Unassembled WGS sequence"/>
</dbReference>
<sequence>MASGYPATFVPESLVYRHPHLLKCLLIRVCLGSIFIQDCLKHWMFIELEHVGYLSANPHASFPIRPMNCLIK</sequence>
<proteinExistence type="predicted"/>
<gene>
    <name evidence="1" type="ORF">AAFF_G00201400</name>
</gene>
<dbReference type="AlphaFoldDB" id="A0AAD7WVV6"/>
<name>A0AAD7WVV6_9TELE</name>
<accession>A0AAD7WVV6</accession>